<evidence type="ECO:0000256" key="1">
    <source>
        <dbReference type="ARBA" id="ARBA00006739"/>
    </source>
</evidence>
<evidence type="ECO:0000313" key="7">
    <source>
        <dbReference type="Proteomes" id="UP000184310"/>
    </source>
</evidence>
<keyword evidence="3 6" id="KW-0808">Transferase</keyword>
<sequence>MLFLTIIFFIMFLVFQIFYIIVPFFTMRKVELNKDFEEKGITVIIPAYNEELVIKNCINSSLAVDYSNYEILIVNDGSKDSTMNILKDYLDLEYTTKKRANKLDYKYIRGIYKSKLYENVYLIDKDNGGKADALNAGIDYSSNELVVTLDADSMLEKDSLRYMNQYFEDKDIVAAGGTVNVVQSVDVNGDNITYKFKGKNIIKHQMLHYIHGFYVKKSTQSLFNSMIVISGAFGIFKKDILFNVKGFRHTVGEDMDITLKIHKYIKENNLKKKLVYVPEAICYTECPENFKNFYNQRIRWQKAFIDCVVEYWGSLFKDLKSPLSAFMAFDGFLLGTMSVFFTLMMPIVLVLTKDGYMIAIVLILAAIIFDFLQNIEALIVCRKYGVKFSWSDYVKIIFFMVYERFTYKLVPLILNSVGTIRYFLDDDRWSYIERKGEVSIV</sequence>
<dbReference type="PANTHER" id="PTHR43630:SF1">
    <property type="entry name" value="POLY-BETA-1,6-N-ACETYL-D-GLUCOSAMINE SYNTHASE"/>
    <property type="match status" value="1"/>
</dbReference>
<keyword evidence="2" id="KW-0328">Glycosyltransferase</keyword>
<keyword evidence="4" id="KW-0472">Membrane</keyword>
<dbReference type="CDD" id="cd06423">
    <property type="entry name" value="CESA_like"/>
    <property type="match status" value="1"/>
</dbReference>
<feature type="transmembrane region" description="Helical" evidence="4">
    <location>
        <begin position="325"/>
        <end position="349"/>
    </location>
</feature>
<dbReference type="SUPFAM" id="SSF53448">
    <property type="entry name" value="Nucleotide-diphospho-sugar transferases"/>
    <property type="match status" value="1"/>
</dbReference>
<feature type="transmembrane region" description="Helical" evidence="4">
    <location>
        <begin position="6"/>
        <end position="25"/>
    </location>
</feature>
<feature type="transmembrane region" description="Helical" evidence="4">
    <location>
        <begin position="355"/>
        <end position="372"/>
    </location>
</feature>
<proteinExistence type="inferred from homology"/>
<comment type="similarity">
    <text evidence="1">Belongs to the glycosyltransferase 2 family.</text>
</comment>
<evidence type="ECO:0000256" key="4">
    <source>
        <dbReference type="SAM" id="Phobius"/>
    </source>
</evidence>
<organism evidence="6 7">
    <name type="scientific">Clostridium cavendishii DSM 21758</name>
    <dbReference type="NCBI Taxonomy" id="1121302"/>
    <lineage>
        <taxon>Bacteria</taxon>
        <taxon>Bacillati</taxon>
        <taxon>Bacillota</taxon>
        <taxon>Clostridia</taxon>
        <taxon>Eubacteriales</taxon>
        <taxon>Clostridiaceae</taxon>
        <taxon>Clostridium</taxon>
    </lineage>
</organism>
<dbReference type="InterPro" id="IPR001173">
    <property type="entry name" value="Glyco_trans_2-like"/>
</dbReference>
<dbReference type="Pfam" id="PF00535">
    <property type="entry name" value="Glycos_transf_2"/>
    <property type="match status" value="1"/>
</dbReference>
<keyword evidence="7" id="KW-1185">Reference proteome</keyword>
<dbReference type="OrthoDB" id="9768769at2"/>
<dbReference type="PANTHER" id="PTHR43630">
    <property type="entry name" value="POLY-BETA-1,6-N-ACETYL-D-GLUCOSAMINE SYNTHASE"/>
    <property type="match status" value="1"/>
</dbReference>
<dbReference type="AlphaFoldDB" id="A0A1M6GDY3"/>
<dbReference type="STRING" id="1121302.SAMN02745163_01261"/>
<keyword evidence="4" id="KW-1133">Transmembrane helix</keyword>
<feature type="domain" description="Glycosyltransferase 2-like" evidence="5">
    <location>
        <begin position="42"/>
        <end position="238"/>
    </location>
</feature>
<keyword evidence="4" id="KW-0812">Transmembrane</keyword>
<dbReference type="Gene3D" id="3.90.550.10">
    <property type="entry name" value="Spore Coat Polysaccharide Biosynthesis Protein SpsA, Chain A"/>
    <property type="match status" value="1"/>
</dbReference>
<evidence type="ECO:0000256" key="3">
    <source>
        <dbReference type="ARBA" id="ARBA00022679"/>
    </source>
</evidence>
<dbReference type="InterPro" id="IPR029044">
    <property type="entry name" value="Nucleotide-diphossugar_trans"/>
</dbReference>
<protein>
    <submittedName>
        <fullName evidence="6">Glycosyltransferase, catalytic subunit of cellulose synthase and poly-beta-1,6-N-acetylglucosamine synthase</fullName>
    </submittedName>
</protein>
<dbReference type="GO" id="GO:0016757">
    <property type="term" value="F:glycosyltransferase activity"/>
    <property type="evidence" value="ECO:0007669"/>
    <property type="project" value="UniProtKB-KW"/>
</dbReference>
<reference evidence="6 7" key="1">
    <citation type="submission" date="2016-11" db="EMBL/GenBank/DDBJ databases">
        <authorList>
            <person name="Jaros S."/>
            <person name="Januszkiewicz K."/>
            <person name="Wedrychowicz H."/>
        </authorList>
    </citation>
    <scope>NUCLEOTIDE SEQUENCE [LARGE SCALE GENOMIC DNA]</scope>
    <source>
        <strain evidence="6 7">DSM 21758</strain>
    </source>
</reference>
<accession>A0A1M6GDY3</accession>
<evidence type="ECO:0000313" key="6">
    <source>
        <dbReference type="EMBL" id="SHJ08142.1"/>
    </source>
</evidence>
<evidence type="ECO:0000256" key="2">
    <source>
        <dbReference type="ARBA" id="ARBA00022676"/>
    </source>
</evidence>
<dbReference type="Proteomes" id="UP000184310">
    <property type="component" value="Unassembled WGS sequence"/>
</dbReference>
<name>A0A1M6GDY3_9CLOT</name>
<evidence type="ECO:0000259" key="5">
    <source>
        <dbReference type="Pfam" id="PF00535"/>
    </source>
</evidence>
<dbReference type="EMBL" id="FQZB01000006">
    <property type="protein sequence ID" value="SHJ08142.1"/>
    <property type="molecule type" value="Genomic_DNA"/>
</dbReference>
<gene>
    <name evidence="6" type="ORF">SAMN02745163_01261</name>
</gene>